<sequence length="260" mass="29517">MAESNVRLPSISIRKGIAWGFSPPYEDTSTLVLTSPEGRFVDIRFPLDYSTLPGRKGFDHHPSYWSFSGRSITRTPQQGSFPAWPYATHSVWQHEIDSRGPGIVDEGDMFDLPNGDSMEVGVMRHPVSGEQSMYKEYWTSPKLAPEYGLGLFPCYVAETVAVQGDTGLPKGRIIRVGPHCQSIRATEPVDVERWTYTYRDEMHQWWDQARYGDLWPTGVSLKEESVSPLAWWLCKKTIQAGDEMDTGDNVWRVIEAWQGP</sequence>
<organism evidence="1 2">
    <name type="scientific">Cyphellophora europaea (strain CBS 101466)</name>
    <name type="common">Phialophora europaea</name>
    <dbReference type="NCBI Taxonomy" id="1220924"/>
    <lineage>
        <taxon>Eukaryota</taxon>
        <taxon>Fungi</taxon>
        <taxon>Dikarya</taxon>
        <taxon>Ascomycota</taxon>
        <taxon>Pezizomycotina</taxon>
        <taxon>Eurotiomycetes</taxon>
        <taxon>Chaetothyriomycetidae</taxon>
        <taxon>Chaetothyriales</taxon>
        <taxon>Cyphellophoraceae</taxon>
        <taxon>Cyphellophora</taxon>
    </lineage>
</organism>
<evidence type="ECO:0008006" key="3">
    <source>
        <dbReference type="Google" id="ProtNLM"/>
    </source>
</evidence>
<dbReference type="OrthoDB" id="4045395at2759"/>
<dbReference type="HOGENOM" id="CLU_060351_1_0_1"/>
<name>W2S2Q9_CYPE1</name>
<dbReference type="RefSeq" id="XP_008714732.1">
    <property type="nucleotide sequence ID" value="XM_008716510.1"/>
</dbReference>
<protein>
    <recommendedName>
        <fullName evidence="3">Protein HRI1</fullName>
    </recommendedName>
</protein>
<reference evidence="1 2" key="1">
    <citation type="submission" date="2013-03" db="EMBL/GenBank/DDBJ databases">
        <title>The Genome Sequence of Phialophora europaea CBS 101466.</title>
        <authorList>
            <consortium name="The Broad Institute Genomics Platform"/>
            <person name="Cuomo C."/>
            <person name="de Hoog S."/>
            <person name="Gorbushina A."/>
            <person name="Walker B."/>
            <person name="Young S.K."/>
            <person name="Zeng Q."/>
            <person name="Gargeya S."/>
            <person name="Fitzgerald M."/>
            <person name="Haas B."/>
            <person name="Abouelleil A."/>
            <person name="Allen A.W."/>
            <person name="Alvarado L."/>
            <person name="Arachchi H.M."/>
            <person name="Berlin A.M."/>
            <person name="Chapman S.B."/>
            <person name="Gainer-Dewar J."/>
            <person name="Goldberg J."/>
            <person name="Griggs A."/>
            <person name="Gujja S."/>
            <person name="Hansen M."/>
            <person name="Howarth C."/>
            <person name="Imamovic A."/>
            <person name="Ireland A."/>
            <person name="Larimer J."/>
            <person name="McCowan C."/>
            <person name="Murphy C."/>
            <person name="Pearson M."/>
            <person name="Poon T.W."/>
            <person name="Priest M."/>
            <person name="Roberts A."/>
            <person name="Saif S."/>
            <person name="Shea T."/>
            <person name="Sisk P."/>
            <person name="Sykes S."/>
            <person name="Wortman J."/>
            <person name="Nusbaum C."/>
            <person name="Birren B."/>
        </authorList>
    </citation>
    <scope>NUCLEOTIDE SEQUENCE [LARGE SCALE GENOMIC DNA]</scope>
    <source>
        <strain evidence="1 2">CBS 101466</strain>
    </source>
</reference>
<keyword evidence="2" id="KW-1185">Reference proteome</keyword>
<evidence type="ECO:0000313" key="2">
    <source>
        <dbReference type="Proteomes" id="UP000030752"/>
    </source>
</evidence>
<dbReference type="STRING" id="1220924.W2S2Q9"/>
<dbReference type="AlphaFoldDB" id="W2S2Q9"/>
<dbReference type="InParanoid" id="W2S2Q9"/>
<accession>W2S2Q9</accession>
<dbReference type="Pfam" id="PF16815">
    <property type="entry name" value="HRI1"/>
    <property type="match status" value="1"/>
</dbReference>
<proteinExistence type="predicted"/>
<dbReference type="InterPro" id="IPR043047">
    <property type="entry name" value="Hri1_N_sf"/>
</dbReference>
<dbReference type="Proteomes" id="UP000030752">
    <property type="component" value="Unassembled WGS sequence"/>
</dbReference>
<dbReference type="EMBL" id="KB822718">
    <property type="protein sequence ID" value="ETN42996.1"/>
    <property type="molecule type" value="Genomic_DNA"/>
</dbReference>
<dbReference type="eggNOG" id="ENOG502S8GG">
    <property type="taxonomic scope" value="Eukaryota"/>
</dbReference>
<dbReference type="GeneID" id="19969493"/>
<dbReference type="Gene3D" id="2.40.128.320">
    <property type="entry name" value="Protein HRI1, N-terminal domain"/>
    <property type="match status" value="1"/>
</dbReference>
<dbReference type="VEuPathDB" id="FungiDB:HMPREF1541_02154"/>
<evidence type="ECO:0000313" key="1">
    <source>
        <dbReference type="EMBL" id="ETN42996.1"/>
    </source>
</evidence>
<gene>
    <name evidence="1" type="ORF">HMPREF1541_02154</name>
</gene>
<dbReference type="InterPro" id="IPR031818">
    <property type="entry name" value="Hri1"/>
</dbReference>